<gene>
    <name evidence="2" type="ORF">IAD15_06840</name>
</gene>
<dbReference type="Gene3D" id="3.40.50.10170">
    <property type="match status" value="1"/>
</dbReference>
<protein>
    <submittedName>
        <fullName evidence="2">DegV family protein</fullName>
    </submittedName>
</protein>
<comment type="caution">
    <text evidence="2">The sequence shown here is derived from an EMBL/GenBank/DDBJ whole genome shotgun (WGS) entry which is preliminary data.</text>
</comment>
<dbReference type="EMBL" id="DVMJ01000057">
    <property type="protein sequence ID" value="HIU13770.1"/>
    <property type="molecule type" value="Genomic_DNA"/>
</dbReference>
<dbReference type="PANTHER" id="PTHR33434:SF2">
    <property type="entry name" value="FATTY ACID-BINDING PROTEIN TM_1468"/>
    <property type="match status" value="1"/>
</dbReference>
<dbReference type="InterPro" id="IPR043168">
    <property type="entry name" value="DegV_C"/>
</dbReference>
<dbReference type="InterPro" id="IPR050270">
    <property type="entry name" value="DegV_domain_contain"/>
</dbReference>
<dbReference type="PANTHER" id="PTHR33434">
    <property type="entry name" value="DEGV DOMAIN-CONTAINING PROTEIN DR_1986-RELATED"/>
    <property type="match status" value="1"/>
</dbReference>
<evidence type="ECO:0000313" key="3">
    <source>
        <dbReference type="Proteomes" id="UP000824175"/>
    </source>
</evidence>
<dbReference type="InterPro" id="IPR003797">
    <property type="entry name" value="DegV"/>
</dbReference>
<dbReference type="Gene3D" id="3.30.1180.10">
    <property type="match status" value="1"/>
</dbReference>
<dbReference type="AlphaFoldDB" id="A0A9D1HNF9"/>
<dbReference type="PROSITE" id="PS51482">
    <property type="entry name" value="DEGV"/>
    <property type="match status" value="1"/>
</dbReference>
<evidence type="ECO:0000256" key="1">
    <source>
        <dbReference type="ARBA" id="ARBA00023121"/>
    </source>
</evidence>
<dbReference type="GO" id="GO:0008289">
    <property type="term" value="F:lipid binding"/>
    <property type="evidence" value="ECO:0007669"/>
    <property type="project" value="UniProtKB-KW"/>
</dbReference>
<proteinExistence type="predicted"/>
<dbReference type="SUPFAM" id="SSF82549">
    <property type="entry name" value="DAK1/DegV-like"/>
    <property type="match status" value="1"/>
</dbReference>
<name>A0A9D1HNF9_9FIRM</name>
<keyword evidence="1" id="KW-0446">Lipid-binding</keyword>
<evidence type="ECO:0000313" key="2">
    <source>
        <dbReference type="EMBL" id="HIU13770.1"/>
    </source>
</evidence>
<sequence>MKIAVISDSGCGMSEKEAQERGIFILPLQLIINDISYRDGVDIQADDLYAKLKEGALPKTSMPVMSDIDTLFHQLKEEGYDQAIAIPLSTGLSSTTQSLNIAAEMEDLPLTCIEVSSTCCIEKYVTIQVKKLVDAGKTVEEIKAIILPKIAASGTLIYPNDLNHLKRGGRLTPVAASLATLLKIKPILKIDPSTEGRIDVEAKVRTEKKAERYMVENIALRLMKDRSYQVFIIDSDCRAKALRMKDELEQLIVGQDVAITNDNIYAVISSHTGLDCIAIQYIETIEA</sequence>
<dbReference type="Pfam" id="PF02645">
    <property type="entry name" value="DegV"/>
    <property type="match status" value="1"/>
</dbReference>
<reference evidence="2" key="2">
    <citation type="journal article" date="2021" name="PeerJ">
        <title>Extensive microbial diversity within the chicken gut microbiome revealed by metagenomics and culture.</title>
        <authorList>
            <person name="Gilroy R."/>
            <person name="Ravi A."/>
            <person name="Getino M."/>
            <person name="Pursley I."/>
            <person name="Horton D.L."/>
            <person name="Alikhan N.F."/>
            <person name="Baker D."/>
            <person name="Gharbi K."/>
            <person name="Hall N."/>
            <person name="Watson M."/>
            <person name="Adriaenssens E.M."/>
            <person name="Foster-Nyarko E."/>
            <person name="Jarju S."/>
            <person name="Secka A."/>
            <person name="Antonio M."/>
            <person name="Oren A."/>
            <person name="Chaudhuri R.R."/>
            <person name="La Ragione R."/>
            <person name="Hildebrand F."/>
            <person name="Pallen M.J."/>
        </authorList>
    </citation>
    <scope>NUCLEOTIDE SEQUENCE</scope>
    <source>
        <strain evidence="2">CHK195-11698</strain>
    </source>
</reference>
<dbReference type="NCBIfam" id="TIGR00762">
    <property type="entry name" value="DegV"/>
    <property type="match status" value="1"/>
</dbReference>
<reference evidence="2" key="1">
    <citation type="submission" date="2020-10" db="EMBL/GenBank/DDBJ databases">
        <authorList>
            <person name="Gilroy R."/>
        </authorList>
    </citation>
    <scope>NUCLEOTIDE SEQUENCE</scope>
    <source>
        <strain evidence="2">CHK195-11698</strain>
    </source>
</reference>
<organism evidence="2 3">
    <name type="scientific">Candidatus Fimiplasma intestinipullorum</name>
    <dbReference type="NCBI Taxonomy" id="2840825"/>
    <lineage>
        <taxon>Bacteria</taxon>
        <taxon>Bacillati</taxon>
        <taxon>Bacillota</taxon>
        <taxon>Clostridia</taxon>
        <taxon>Eubacteriales</taxon>
        <taxon>Candidatus Fimiplasma</taxon>
    </lineage>
</organism>
<accession>A0A9D1HNF9</accession>
<dbReference type="Proteomes" id="UP000824175">
    <property type="component" value="Unassembled WGS sequence"/>
</dbReference>